<proteinExistence type="predicted"/>
<dbReference type="InterPro" id="IPR018657">
    <property type="entry name" value="LarA-like_N"/>
</dbReference>
<dbReference type="EMBL" id="JACATZ010000001">
    <property type="protein sequence ID" value="NWJ44246.1"/>
    <property type="molecule type" value="Genomic_DNA"/>
</dbReference>
<keyword evidence="5" id="KW-1185">Reference proteome</keyword>
<reference evidence="2 4" key="1">
    <citation type="submission" date="2020-06" db="EMBL/GenBank/DDBJ databases">
        <title>Anoxygenic phototrophic Chloroflexota member uses a Type I reaction center.</title>
        <authorList>
            <person name="Tsuji J.M."/>
            <person name="Shaw N.A."/>
            <person name="Nagashima S."/>
            <person name="Venkiteswaran J."/>
            <person name="Schiff S.L."/>
            <person name="Hanada S."/>
            <person name="Tank M."/>
            <person name="Neufeld J.D."/>
        </authorList>
    </citation>
    <scope>NUCLEOTIDE SEQUENCE [LARGE SCALE GENOMIC DNA]</scope>
    <source>
        <strain evidence="2">L227-S17</strain>
    </source>
</reference>
<dbReference type="RefSeq" id="WP_341468024.1">
    <property type="nucleotide sequence ID" value="NZ_CP128399.1"/>
</dbReference>
<evidence type="ECO:0000259" key="1">
    <source>
        <dbReference type="Pfam" id="PF09861"/>
    </source>
</evidence>
<gene>
    <name evidence="2" type="ORF">HXX08_00060</name>
    <name evidence="3" type="ORF">OZ401_001932</name>
</gene>
<evidence type="ECO:0000313" key="5">
    <source>
        <dbReference type="Proteomes" id="UP001431572"/>
    </source>
</evidence>
<name>A0A8T7M100_9CHLR</name>
<protein>
    <submittedName>
        <fullName evidence="2">DUF2088 domain-containing protein</fullName>
    </submittedName>
    <submittedName>
        <fullName evidence="3">Lactate racemase domain-containing protein</fullName>
    </submittedName>
</protein>
<dbReference type="GO" id="GO:0050043">
    <property type="term" value="F:lactate racemase activity"/>
    <property type="evidence" value="ECO:0007669"/>
    <property type="project" value="InterPro"/>
</dbReference>
<dbReference type="Proteomes" id="UP001431572">
    <property type="component" value="Chromosome 1"/>
</dbReference>
<dbReference type="Proteomes" id="UP000521676">
    <property type="component" value="Unassembled WGS sequence"/>
</dbReference>
<evidence type="ECO:0000313" key="2">
    <source>
        <dbReference type="EMBL" id="NWJ44246.1"/>
    </source>
</evidence>
<feature type="domain" description="LarA-like N-terminal" evidence="1">
    <location>
        <begin position="10"/>
        <end position="78"/>
    </location>
</feature>
<dbReference type="AlphaFoldDB" id="A0A8T7M100"/>
<evidence type="ECO:0000313" key="3">
    <source>
        <dbReference type="EMBL" id="WJW66143.1"/>
    </source>
</evidence>
<accession>A0A8T7M100</accession>
<organism evidence="2 4">
    <name type="scientific">Candidatus Chlorohelix allophototropha</name>
    <dbReference type="NCBI Taxonomy" id="3003348"/>
    <lineage>
        <taxon>Bacteria</taxon>
        <taxon>Bacillati</taxon>
        <taxon>Chloroflexota</taxon>
        <taxon>Chloroflexia</taxon>
        <taxon>Candidatus Chloroheliales</taxon>
        <taxon>Candidatus Chloroheliaceae</taxon>
        <taxon>Candidatus Chlorohelix</taxon>
    </lineage>
</organism>
<dbReference type="EMBL" id="CP128399">
    <property type="protein sequence ID" value="WJW66143.1"/>
    <property type="molecule type" value="Genomic_DNA"/>
</dbReference>
<evidence type="ECO:0000313" key="4">
    <source>
        <dbReference type="Proteomes" id="UP000521676"/>
    </source>
</evidence>
<reference evidence="3" key="2">
    <citation type="journal article" date="2024" name="Nature">
        <title>Anoxygenic phototroph of the Chloroflexota uses a type I reaction centre.</title>
        <authorList>
            <person name="Tsuji J.M."/>
            <person name="Shaw N.A."/>
            <person name="Nagashima S."/>
            <person name="Venkiteswaran J.J."/>
            <person name="Schiff S.L."/>
            <person name="Watanabe T."/>
            <person name="Fukui M."/>
            <person name="Hanada S."/>
            <person name="Tank M."/>
            <person name="Neufeld J.D."/>
        </authorList>
    </citation>
    <scope>NUCLEOTIDE SEQUENCE</scope>
    <source>
        <strain evidence="3">L227-S17</strain>
    </source>
</reference>
<sequence length="113" mass="12253">MRPVTIKLAYGKTGLPEALPEENLAIVEPQFIPGLADERVVLIDSLHSPIHSNSLSEIVALVFCDSTRPMPNNRVLPMGHTSFGAEAWVCTEYLKADVNVLTGILEGATVEII</sequence>
<dbReference type="Pfam" id="PF09861">
    <property type="entry name" value="Lar_N"/>
    <property type="match status" value="1"/>
</dbReference>